<keyword evidence="7" id="KW-1185">Reference proteome</keyword>
<proteinExistence type="inferred from homology"/>
<dbReference type="SUPFAM" id="SSF48452">
    <property type="entry name" value="TPR-like"/>
    <property type="match status" value="2"/>
</dbReference>
<keyword evidence="2 3" id="KW-0238">DNA-binding</keyword>
<dbReference type="CDD" id="cd15831">
    <property type="entry name" value="BTAD"/>
    <property type="match status" value="1"/>
</dbReference>
<evidence type="ECO:0000256" key="1">
    <source>
        <dbReference type="ARBA" id="ARBA00005820"/>
    </source>
</evidence>
<evidence type="ECO:0000313" key="6">
    <source>
        <dbReference type="EMBL" id="GAA0960056.1"/>
    </source>
</evidence>
<gene>
    <name evidence="6" type="ORF">GCM10009554_74570</name>
</gene>
<dbReference type="SMART" id="SM00862">
    <property type="entry name" value="Trans_reg_C"/>
    <property type="match status" value="1"/>
</dbReference>
<dbReference type="InterPro" id="IPR027417">
    <property type="entry name" value="P-loop_NTPase"/>
</dbReference>
<dbReference type="Gene3D" id="3.40.50.300">
    <property type="entry name" value="P-loop containing nucleotide triphosphate hydrolases"/>
    <property type="match status" value="1"/>
</dbReference>
<protein>
    <submittedName>
        <fullName evidence="6">BTAD domain-containing putative transcriptional regulator</fullName>
    </submittedName>
</protein>
<dbReference type="SMART" id="SM01043">
    <property type="entry name" value="BTAD"/>
    <property type="match status" value="1"/>
</dbReference>
<sequence length="1125" mass="120566">MRIAVLGPLAMWAADGSPLDVRGVRLRGLLARLALSAGRPVGIDTLVDGLWGTEAPSANALQSLVSRLRAGLPATESSISVQSGPAGYTLTISPESVDALHFEELVRRGRELLTTDPSQAKALLTQAERLWRGDALADLRDLPFAAIEADRLEELKLGASEDLAEAAIASGNAREVTAELERLTATHPLREHVHELLIRALYADGRQAEALAAYERVRSTLADELGADPGARLRELHVSVLRGDAIDPVATTPVVLAAQPSAPRSNLRAPMTSFVGRAGDVAELARLLSNGTRLVTMVGPGGAGKTRLATETGRSLVEQTGDGIWFVELAPLADAADVAPAILGTLGASEYVDSMQMGLAPKHFPSSRAATQRLVEVVADRRVLLVLDNCEHLVQEVADLVDSLLAACPRLRVLTTSREPLSIPGEHLHPVGPLGLPPIDSTDDTYPSIQLFVDRARAVRPDFAVTSANRQAIAEICRRLDGMPLAIELAAARLRALTPLQIVDRLNDRFRLLTSGSRTALPRHQTLRAVVEWSWDLLDADEQAVARRLSLFSGGATLEAAERVCSGPGLPPEAVLGVLASLVDKSLVEAAADDRSVRYRMLETVKAYGTEQLTASGESAQVREAHTAYFSELLRQARPKLHTGEQLQWIARFDADNENLLDALRTAVDAGDAQTALDLVSVLGEYWNMRGRPTEAVTWFEAALELKGPTHPLIRATTLMMYALGTLSNGEDPSASYGGAIRGLAEVRLLSRRHRVVAESGIGRFTNAVWAMVRRDKATCFRELEEASHNEDPWVRNMAVMMTAMFRENEGQVEEMAVDLATALDGFRALGDRWGTSLALRGLSSHQAGRGDHADALESLTEALRLVDELGTTEGVAQLLAQCAQSRAELGDLDGARADLTRSLQLAEEHGSRGGQAIALMGFSTLARREGQLDDAKDLADRAYAMLDLVAERVAPHGQAMILAQLGRVAVARGELDVARDYSRQAVGLALNTEDMPLASGIVEAAADVEVLAGEYELAARTIGIAVSLRGMRSIPDSDVRLTVERLRAELGDERYETAYEAGAALGREDACSELRKRLDLPETTAGLAGLLIGRADDPARASGSIRTGAGPTGSLRTGGSAEHE</sequence>
<dbReference type="Pfam" id="PF00931">
    <property type="entry name" value="NB-ARC"/>
    <property type="match status" value="1"/>
</dbReference>
<name>A0ABP4C678_9ACTN</name>
<dbReference type="RefSeq" id="WP_343981822.1">
    <property type="nucleotide sequence ID" value="NZ_BAAAHK010000021.1"/>
</dbReference>
<dbReference type="EMBL" id="BAAAHK010000021">
    <property type="protein sequence ID" value="GAA0960056.1"/>
    <property type="molecule type" value="Genomic_DNA"/>
</dbReference>
<dbReference type="Pfam" id="PF03704">
    <property type="entry name" value="BTAD"/>
    <property type="match status" value="1"/>
</dbReference>
<evidence type="ECO:0000256" key="2">
    <source>
        <dbReference type="ARBA" id="ARBA00023125"/>
    </source>
</evidence>
<feature type="domain" description="OmpR/PhoB-type" evidence="5">
    <location>
        <begin position="1"/>
        <end position="92"/>
    </location>
</feature>
<dbReference type="SUPFAM" id="SSF52540">
    <property type="entry name" value="P-loop containing nucleoside triphosphate hydrolases"/>
    <property type="match status" value="1"/>
</dbReference>
<evidence type="ECO:0000256" key="4">
    <source>
        <dbReference type="SAM" id="MobiDB-lite"/>
    </source>
</evidence>
<dbReference type="PRINTS" id="PR00364">
    <property type="entry name" value="DISEASERSIST"/>
</dbReference>
<feature type="region of interest" description="Disordered" evidence="4">
    <location>
        <begin position="1100"/>
        <end position="1125"/>
    </location>
</feature>
<dbReference type="InterPro" id="IPR011990">
    <property type="entry name" value="TPR-like_helical_dom_sf"/>
</dbReference>
<comment type="similarity">
    <text evidence="1">Belongs to the AfsR/DnrI/RedD regulatory family.</text>
</comment>
<feature type="DNA-binding region" description="OmpR/PhoB-type" evidence="3">
    <location>
        <begin position="1"/>
        <end position="92"/>
    </location>
</feature>
<dbReference type="InterPro" id="IPR058852">
    <property type="entry name" value="HTH_77"/>
</dbReference>
<reference evidence="7" key="1">
    <citation type="journal article" date="2019" name="Int. J. Syst. Evol. Microbiol.">
        <title>The Global Catalogue of Microorganisms (GCM) 10K type strain sequencing project: providing services to taxonomists for standard genome sequencing and annotation.</title>
        <authorList>
            <consortium name="The Broad Institute Genomics Platform"/>
            <consortium name="The Broad Institute Genome Sequencing Center for Infectious Disease"/>
            <person name="Wu L."/>
            <person name="Ma J."/>
        </authorList>
    </citation>
    <scope>NUCLEOTIDE SEQUENCE [LARGE SCALE GENOMIC DNA]</scope>
    <source>
        <strain evidence="7">JCM 10977</strain>
    </source>
</reference>
<dbReference type="PANTHER" id="PTHR47691">
    <property type="entry name" value="REGULATOR-RELATED"/>
    <property type="match status" value="1"/>
</dbReference>
<dbReference type="Proteomes" id="UP001500542">
    <property type="component" value="Unassembled WGS sequence"/>
</dbReference>
<dbReference type="Gene3D" id="1.25.40.10">
    <property type="entry name" value="Tetratricopeptide repeat domain"/>
    <property type="match status" value="2"/>
</dbReference>
<dbReference type="InterPro" id="IPR016032">
    <property type="entry name" value="Sig_transdc_resp-reg_C-effctor"/>
</dbReference>
<dbReference type="InterPro" id="IPR019734">
    <property type="entry name" value="TPR_rpt"/>
</dbReference>
<dbReference type="PANTHER" id="PTHR47691:SF3">
    <property type="entry name" value="HTH-TYPE TRANSCRIPTIONAL REGULATOR RV0890C-RELATED"/>
    <property type="match status" value="1"/>
</dbReference>
<comment type="caution">
    <text evidence="6">The sequence shown here is derived from an EMBL/GenBank/DDBJ whole genome shotgun (WGS) entry which is preliminary data.</text>
</comment>
<dbReference type="Pfam" id="PF25872">
    <property type="entry name" value="HTH_77"/>
    <property type="match status" value="1"/>
</dbReference>
<evidence type="ECO:0000259" key="5">
    <source>
        <dbReference type="PROSITE" id="PS51755"/>
    </source>
</evidence>
<dbReference type="InterPro" id="IPR002182">
    <property type="entry name" value="NB-ARC"/>
</dbReference>
<dbReference type="InterPro" id="IPR001867">
    <property type="entry name" value="OmpR/PhoB-type_DNA-bd"/>
</dbReference>
<dbReference type="SMART" id="SM00028">
    <property type="entry name" value="TPR"/>
    <property type="match status" value="3"/>
</dbReference>
<dbReference type="PROSITE" id="PS51755">
    <property type="entry name" value="OMPR_PHOB"/>
    <property type="match status" value="1"/>
</dbReference>
<organism evidence="6 7">
    <name type="scientific">Kribbella koreensis</name>
    <dbReference type="NCBI Taxonomy" id="57909"/>
    <lineage>
        <taxon>Bacteria</taxon>
        <taxon>Bacillati</taxon>
        <taxon>Actinomycetota</taxon>
        <taxon>Actinomycetes</taxon>
        <taxon>Propionibacteriales</taxon>
        <taxon>Kribbellaceae</taxon>
        <taxon>Kribbella</taxon>
    </lineage>
</organism>
<dbReference type="InterPro" id="IPR036388">
    <property type="entry name" value="WH-like_DNA-bd_sf"/>
</dbReference>
<dbReference type="InterPro" id="IPR005158">
    <property type="entry name" value="BTAD"/>
</dbReference>
<accession>A0ABP4C678</accession>
<dbReference type="SUPFAM" id="SSF46894">
    <property type="entry name" value="C-terminal effector domain of the bipartite response regulators"/>
    <property type="match status" value="1"/>
</dbReference>
<dbReference type="Gene3D" id="1.10.10.10">
    <property type="entry name" value="Winged helix-like DNA-binding domain superfamily/Winged helix DNA-binding domain"/>
    <property type="match status" value="1"/>
</dbReference>
<evidence type="ECO:0000313" key="7">
    <source>
        <dbReference type="Proteomes" id="UP001500542"/>
    </source>
</evidence>
<evidence type="ECO:0000256" key="3">
    <source>
        <dbReference type="PROSITE-ProRule" id="PRU01091"/>
    </source>
</evidence>